<evidence type="ECO:0000259" key="3">
    <source>
        <dbReference type="Pfam" id="PF13359"/>
    </source>
</evidence>
<feature type="domain" description="DDE Tnp4" evidence="3">
    <location>
        <begin position="118"/>
        <end position="257"/>
    </location>
</feature>
<organism evidence="4 5">
    <name type="scientific">Nitzschia inconspicua</name>
    <dbReference type="NCBI Taxonomy" id="303405"/>
    <lineage>
        <taxon>Eukaryota</taxon>
        <taxon>Sar</taxon>
        <taxon>Stramenopiles</taxon>
        <taxon>Ochrophyta</taxon>
        <taxon>Bacillariophyta</taxon>
        <taxon>Bacillariophyceae</taxon>
        <taxon>Bacillariophycidae</taxon>
        <taxon>Bacillariales</taxon>
        <taxon>Bacillariaceae</taxon>
        <taxon>Nitzschia</taxon>
    </lineage>
</organism>
<dbReference type="GO" id="GO:0004519">
    <property type="term" value="F:endonuclease activity"/>
    <property type="evidence" value="ECO:0007669"/>
    <property type="project" value="UniProtKB-KW"/>
</dbReference>
<evidence type="ECO:0000256" key="2">
    <source>
        <dbReference type="ARBA" id="ARBA00022723"/>
    </source>
</evidence>
<keyword evidence="4" id="KW-0540">Nuclease</keyword>
<sequence>MADKPQNISLTAREFLYLGLDLTNKTVKSESLARDRFMAHYGTEPIVVAVMWEMLIDDGWTKKKRGCKPKHLLFALKFKKSYDAEMITALALGVDEKTYRKLAHRFKKDSHQKALMVVDGVDFEIKEPLSLGFSSAWFSHKFKGPGVRYELATCVNTGDIVWFHGPFPCGSHPDLKIFRLGLKKHLLQGEKVWGDKGYQGDMTIITKYTAKSPEHLREINRARARHETVNGRFKRFKAMSNVFRHSLKKHGLIYSSVAVVLQIEQICGYGPFECTSKHNSALEEEV</sequence>
<protein>
    <submittedName>
        <fullName evidence="4">DDE superfamily endonuclease</fullName>
    </submittedName>
</protein>
<keyword evidence="2" id="KW-0479">Metal-binding</keyword>
<evidence type="ECO:0000313" key="5">
    <source>
        <dbReference type="Proteomes" id="UP000693970"/>
    </source>
</evidence>
<dbReference type="OrthoDB" id="38519at2759"/>
<comment type="caution">
    <text evidence="4">The sequence shown here is derived from an EMBL/GenBank/DDBJ whole genome shotgun (WGS) entry which is preliminary data.</text>
</comment>
<dbReference type="Proteomes" id="UP000693970">
    <property type="component" value="Unassembled WGS sequence"/>
</dbReference>
<comment type="cofactor">
    <cofactor evidence="1">
        <name>a divalent metal cation</name>
        <dbReference type="ChEBI" id="CHEBI:60240"/>
    </cofactor>
</comment>
<name>A0A9K3PPJ2_9STRA</name>
<reference evidence="4" key="2">
    <citation type="submission" date="2021-04" db="EMBL/GenBank/DDBJ databases">
        <authorList>
            <person name="Podell S."/>
        </authorList>
    </citation>
    <scope>NUCLEOTIDE SEQUENCE</scope>
    <source>
        <strain evidence="4">Hildebrandi</strain>
    </source>
</reference>
<keyword evidence="5" id="KW-1185">Reference proteome</keyword>
<dbReference type="Pfam" id="PF13359">
    <property type="entry name" value="DDE_Tnp_4"/>
    <property type="match status" value="1"/>
</dbReference>
<evidence type="ECO:0000313" key="4">
    <source>
        <dbReference type="EMBL" id="KAG7352544.1"/>
    </source>
</evidence>
<proteinExistence type="predicted"/>
<dbReference type="GO" id="GO:0046872">
    <property type="term" value="F:metal ion binding"/>
    <property type="evidence" value="ECO:0007669"/>
    <property type="project" value="UniProtKB-KW"/>
</dbReference>
<keyword evidence="4" id="KW-0255">Endonuclease</keyword>
<dbReference type="AlphaFoldDB" id="A0A9K3PPJ2"/>
<evidence type="ECO:0000256" key="1">
    <source>
        <dbReference type="ARBA" id="ARBA00001968"/>
    </source>
</evidence>
<dbReference type="EMBL" id="JAGRRH010000017">
    <property type="protein sequence ID" value="KAG7352544.1"/>
    <property type="molecule type" value="Genomic_DNA"/>
</dbReference>
<reference evidence="4" key="1">
    <citation type="journal article" date="2021" name="Sci. Rep.">
        <title>Diploid genomic architecture of Nitzschia inconspicua, an elite biomass production diatom.</title>
        <authorList>
            <person name="Oliver A."/>
            <person name="Podell S."/>
            <person name="Pinowska A."/>
            <person name="Traller J.C."/>
            <person name="Smith S.R."/>
            <person name="McClure R."/>
            <person name="Beliaev A."/>
            <person name="Bohutskyi P."/>
            <person name="Hill E.A."/>
            <person name="Rabines A."/>
            <person name="Zheng H."/>
            <person name="Allen L.Z."/>
            <person name="Kuo A."/>
            <person name="Grigoriev I.V."/>
            <person name="Allen A.E."/>
            <person name="Hazlebeck D."/>
            <person name="Allen E.E."/>
        </authorList>
    </citation>
    <scope>NUCLEOTIDE SEQUENCE</scope>
    <source>
        <strain evidence="4">Hildebrandi</strain>
    </source>
</reference>
<dbReference type="InterPro" id="IPR027806">
    <property type="entry name" value="HARBI1_dom"/>
</dbReference>
<gene>
    <name evidence="4" type="ORF">IV203_008592</name>
</gene>
<accession>A0A9K3PPJ2</accession>
<keyword evidence="4" id="KW-0378">Hydrolase</keyword>